<evidence type="ECO:0000313" key="4">
    <source>
        <dbReference type="Proteomes" id="UP000184330"/>
    </source>
</evidence>
<dbReference type="OrthoDB" id="5414836at2759"/>
<dbReference type="EMBL" id="FJOG01000026">
    <property type="protein sequence ID" value="CZR64263.1"/>
    <property type="molecule type" value="Genomic_DNA"/>
</dbReference>
<evidence type="ECO:0000256" key="1">
    <source>
        <dbReference type="SAM" id="MobiDB-lite"/>
    </source>
</evidence>
<organism evidence="3 4">
    <name type="scientific">Phialocephala subalpina</name>
    <dbReference type="NCBI Taxonomy" id="576137"/>
    <lineage>
        <taxon>Eukaryota</taxon>
        <taxon>Fungi</taxon>
        <taxon>Dikarya</taxon>
        <taxon>Ascomycota</taxon>
        <taxon>Pezizomycotina</taxon>
        <taxon>Leotiomycetes</taxon>
        <taxon>Helotiales</taxon>
        <taxon>Mollisiaceae</taxon>
        <taxon>Phialocephala</taxon>
        <taxon>Phialocephala fortinii species complex</taxon>
    </lineage>
</organism>
<keyword evidence="2" id="KW-0812">Transmembrane</keyword>
<keyword evidence="2" id="KW-0472">Membrane</keyword>
<feature type="compositionally biased region" description="Basic and acidic residues" evidence="1">
    <location>
        <begin position="159"/>
        <end position="173"/>
    </location>
</feature>
<evidence type="ECO:0000256" key="2">
    <source>
        <dbReference type="SAM" id="Phobius"/>
    </source>
</evidence>
<accession>A0A1L7XGU2</accession>
<dbReference type="Proteomes" id="UP000184330">
    <property type="component" value="Unassembled WGS sequence"/>
</dbReference>
<feature type="transmembrane region" description="Helical" evidence="2">
    <location>
        <begin position="118"/>
        <end position="142"/>
    </location>
</feature>
<reference evidence="3 4" key="1">
    <citation type="submission" date="2016-03" db="EMBL/GenBank/DDBJ databases">
        <authorList>
            <person name="Ploux O."/>
        </authorList>
    </citation>
    <scope>NUCLEOTIDE SEQUENCE [LARGE SCALE GENOMIC DNA]</scope>
    <source>
        <strain evidence="3 4">UAMH 11012</strain>
    </source>
</reference>
<feature type="region of interest" description="Disordered" evidence="1">
    <location>
        <begin position="152"/>
        <end position="173"/>
    </location>
</feature>
<keyword evidence="4" id="KW-1185">Reference proteome</keyword>
<gene>
    <name evidence="3" type="ORF">PAC_14161</name>
</gene>
<name>A0A1L7XGU2_9HELO</name>
<proteinExistence type="predicted"/>
<protein>
    <submittedName>
        <fullName evidence="3">Uncharacterized protein</fullName>
    </submittedName>
</protein>
<sequence length="222" mass="23951">MPFGYSLRSLIGRQSSTEILAVCYTSCNNCYIEAQRIGLVCPLCHTTQNATSVYTLTELDPFVNYCKGAAVQASADAIFSSFAASVTITKSVYVTVGGSSTGSSTSSPDTFSSKHRNYAWIAGLLVGILILLAAIGVALFYLRKRRKAKELAEAEVGTDPDKKEPDVQDKAQLHAESMAVLRHELGTGTEPRTISELPALELVGSELQGRWLGPDRPDDRSN</sequence>
<keyword evidence="2" id="KW-1133">Transmembrane helix</keyword>
<evidence type="ECO:0000313" key="3">
    <source>
        <dbReference type="EMBL" id="CZR64263.1"/>
    </source>
</evidence>
<dbReference type="AlphaFoldDB" id="A0A1L7XGU2"/>